<feature type="region of interest" description="Disordered" evidence="1">
    <location>
        <begin position="56"/>
        <end position="75"/>
    </location>
</feature>
<keyword evidence="3" id="KW-1185">Reference proteome</keyword>
<reference evidence="2" key="2">
    <citation type="submission" date="2021-09" db="EMBL/GenBank/DDBJ databases">
        <authorList>
            <person name="Jia N."/>
            <person name="Wang J."/>
            <person name="Shi W."/>
            <person name="Du L."/>
            <person name="Sun Y."/>
            <person name="Zhan W."/>
            <person name="Jiang J."/>
            <person name="Wang Q."/>
            <person name="Zhang B."/>
            <person name="Ji P."/>
            <person name="Sakyi L.B."/>
            <person name="Cui X."/>
            <person name="Yuan T."/>
            <person name="Jiang B."/>
            <person name="Yang W."/>
            <person name="Lam T.T.-Y."/>
            <person name="Chang Q."/>
            <person name="Ding S."/>
            <person name="Wang X."/>
            <person name="Zhu J."/>
            <person name="Ruan X."/>
            <person name="Zhao L."/>
            <person name="Wei J."/>
            <person name="Que T."/>
            <person name="Du C."/>
            <person name="Cheng J."/>
            <person name="Dai P."/>
            <person name="Han X."/>
            <person name="Huang E."/>
            <person name="Gao Y."/>
            <person name="Liu J."/>
            <person name="Shao H."/>
            <person name="Ye R."/>
            <person name="Li L."/>
            <person name="Wei W."/>
            <person name="Wang X."/>
            <person name="Wang C."/>
            <person name="Huo Q."/>
            <person name="Li W."/>
            <person name="Guo W."/>
            <person name="Chen H."/>
            <person name="Chen S."/>
            <person name="Zhou L."/>
            <person name="Zhou L."/>
            <person name="Ni X."/>
            <person name="Tian J."/>
            <person name="Zhou Y."/>
            <person name="Sheng Y."/>
            <person name="Liu T."/>
            <person name="Pan Y."/>
            <person name="Xia L."/>
            <person name="Li J."/>
            <person name="Zhao F."/>
            <person name="Cao W."/>
        </authorList>
    </citation>
    <scope>NUCLEOTIDE SEQUENCE</scope>
    <source>
        <strain evidence="2">Rmic-2018</strain>
        <tissue evidence="2">Larvae</tissue>
    </source>
</reference>
<feature type="compositionally biased region" description="Basic and acidic residues" evidence="1">
    <location>
        <begin position="25"/>
        <end position="46"/>
    </location>
</feature>
<protein>
    <submittedName>
        <fullName evidence="2">Uncharacterized protein</fullName>
    </submittedName>
</protein>
<dbReference type="Proteomes" id="UP000821866">
    <property type="component" value="Unassembled WGS sequence"/>
</dbReference>
<reference evidence="2" key="1">
    <citation type="journal article" date="2020" name="Cell">
        <title>Large-Scale Comparative Analyses of Tick Genomes Elucidate Their Genetic Diversity and Vector Capacities.</title>
        <authorList>
            <consortium name="Tick Genome and Microbiome Consortium (TIGMIC)"/>
            <person name="Jia N."/>
            <person name="Wang J."/>
            <person name="Shi W."/>
            <person name="Du L."/>
            <person name="Sun Y."/>
            <person name="Zhan W."/>
            <person name="Jiang J.F."/>
            <person name="Wang Q."/>
            <person name="Zhang B."/>
            <person name="Ji P."/>
            <person name="Bell-Sakyi L."/>
            <person name="Cui X.M."/>
            <person name="Yuan T.T."/>
            <person name="Jiang B.G."/>
            <person name="Yang W.F."/>
            <person name="Lam T.T."/>
            <person name="Chang Q.C."/>
            <person name="Ding S.J."/>
            <person name="Wang X.J."/>
            <person name="Zhu J.G."/>
            <person name="Ruan X.D."/>
            <person name="Zhao L."/>
            <person name="Wei J.T."/>
            <person name="Ye R.Z."/>
            <person name="Que T.C."/>
            <person name="Du C.H."/>
            <person name="Zhou Y.H."/>
            <person name="Cheng J.X."/>
            <person name="Dai P.F."/>
            <person name="Guo W.B."/>
            <person name="Han X.H."/>
            <person name="Huang E.J."/>
            <person name="Li L.F."/>
            <person name="Wei W."/>
            <person name="Gao Y.C."/>
            <person name="Liu J.Z."/>
            <person name="Shao H.Z."/>
            <person name="Wang X."/>
            <person name="Wang C.C."/>
            <person name="Yang T.C."/>
            <person name="Huo Q.B."/>
            <person name="Li W."/>
            <person name="Chen H.Y."/>
            <person name="Chen S.E."/>
            <person name="Zhou L.G."/>
            <person name="Ni X.B."/>
            <person name="Tian J.H."/>
            <person name="Sheng Y."/>
            <person name="Liu T."/>
            <person name="Pan Y.S."/>
            <person name="Xia L.Y."/>
            <person name="Li J."/>
            <person name="Zhao F."/>
            <person name="Cao W.C."/>
        </authorList>
    </citation>
    <scope>NUCLEOTIDE SEQUENCE</scope>
    <source>
        <strain evidence="2">Rmic-2018</strain>
    </source>
</reference>
<evidence type="ECO:0000313" key="2">
    <source>
        <dbReference type="EMBL" id="KAH8025882.1"/>
    </source>
</evidence>
<organism evidence="2 3">
    <name type="scientific">Rhipicephalus microplus</name>
    <name type="common">Cattle tick</name>
    <name type="synonym">Boophilus microplus</name>
    <dbReference type="NCBI Taxonomy" id="6941"/>
    <lineage>
        <taxon>Eukaryota</taxon>
        <taxon>Metazoa</taxon>
        <taxon>Ecdysozoa</taxon>
        <taxon>Arthropoda</taxon>
        <taxon>Chelicerata</taxon>
        <taxon>Arachnida</taxon>
        <taxon>Acari</taxon>
        <taxon>Parasitiformes</taxon>
        <taxon>Ixodida</taxon>
        <taxon>Ixodoidea</taxon>
        <taxon>Ixodidae</taxon>
        <taxon>Rhipicephalinae</taxon>
        <taxon>Rhipicephalus</taxon>
        <taxon>Boophilus</taxon>
    </lineage>
</organism>
<dbReference type="EMBL" id="JABSTU010000007">
    <property type="protein sequence ID" value="KAH8025882.1"/>
    <property type="molecule type" value="Genomic_DNA"/>
</dbReference>
<name>A0A9J6DVI2_RHIMP</name>
<dbReference type="AlphaFoldDB" id="A0A9J6DVI2"/>
<proteinExistence type="predicted"/>
<evidence type="ECO:0000256" key="1">
    <source>
        <dbReference type="SAM" id="MobiDB-lite"/>
    </source>
</evidence>
<evidence type="ECO:0000313" key="3">
    <source>
        <dbReference type="Proteomes" id="UP000821866"/>
    </source>
</evidence>
<sequence length="253" mass="28670">MDPELEERLRRMSDGMVFKTYSDTPFRDSELRAEDDSSDHPPPDSLVFHDDVIDHGRRPQQRYYEGPSASRQNRWRGGMHSMRDAYVRNGLQQTTHSDIYVGRNFHRNFRNDSTSSVRSLTQRATQRFRLPEQVGLLVVVKGALSDNLSTKALDGCRHHAALVEHASGQEKVAGSSSTTSNNWLDSPPELVQLLAHSLYNDQCSHDAEVHVANFLATYRAVSEQFMKGALKVPREEAHLLLELQCCCLDGCCR</sequence>
<gene>
    <name evidence="2" type="ORF">HPB51_013587</name>
</gene>
<comment type="caution">
    <text evidence="2">The sequence shown here is derived from an EMBL/GenBank/DDBJ whole genome shotgun (WGS) entry which is preliminary data.</text>
</comment>
<accession>A0A9J6DVI2</accession>
<feature type="region of interest" description="Disordered" evidence="1">
    <location>
        <begin position="21"/>
        <end position="46"/>
    </location>
</feature>